<dbReference type="CDD" id="cd05117">
    <property type="entry name" value="STKc_CAMK"/>
    <property type="match status" value="1"/>
</dbReference>
<gene>
    <name evidence="9" type="ORF">IFM89_000953</name>
</gene>
<keyword evidence="10" id="KW-1185">Reference proteome</keyword>
<dbReference type="InterPro" id="IPR000719">
    <property type="entry name" value="Prot_kinase_dom"/>
</dbReference>
<evidence type="ECO:0000256" key="3">
    <source>
        <dbReference type="ARBA" id="ARBA00022679"/>
    </source>
</evidence>
<sequence length="294" mass="33339">MEEIESIKKNIRNEYDIGYEIAKGSYGSVRSCRSKANGQEFACKTLSKRDDNVRTEISIMQHLSGNPSLVNLYAVYEDFRSFHLVMDLCNGGDLFDRFEEETKFSELRAAGILQELMLGIKYCHDMGVVHKDVKPENILLTSSGKIKLADFGLAERISPGQSLSSMVGSPIYVAPEVFDEKYSEKVDIWSAGVILHTLLVGYLPFDGDTADEIYEEHQKMNLDLTGEIWESISNSARDLIMRMLTKDVALRLSADEVLRHPWFLLYTDQLMKPTTRLETEKQGKRLRCSFAPTG</sequence>
<keyword evidence="6" id="KW-0067">ATP-binding</keyword>
<organism evidence="9 10">
    <name type="scientific">Coptis chinensis</name>
    <dbReference type="NCBI Taxonomy" id="261450"/>
    <lineage>
        <taxon>Eukaryota</taxon>
        <taxon>Viridiplantae</taxon>
        <taxon>Streptophyta</taxon>
        <taxon>Embryophyta</taxon>
        <taxon>Tracheophyta</taxon>
        <taxon>Spermatophyta</taxon>
        <taxon>Magnoliopsida</taxon>
        <taxon>Ranunculales</taxon>
        <taxon>Ranunculaceae</taxon>
        <taxon>Coptidoideae</taxon>
        <taxon>Coptis</taxon>
    </lineage>
</organism>
<comment type="similarity">
    <text evidence="1">Belongs to the protein kinase superfamily. CAMK Ser/Thr protein kinase family. SNF1 subfamily.</text>
</comment>
<name>A0A835IKP6_9MAGN</name>
<evidence type="ECO:0000256" key="4">
    <source>
        <dbReference type="ARBA" id="ARBA00022741"/>
    </source>
</evidence>
<evidence type="ECO:0000256" key="5">
    <source>
        <dbReference type="ARBA" id="ARBA00022777"/>
    </source>
</evidence>
<proteinExistence type="inferred from homology"/>
<dbReference type="Pfam" id="PF00069">
    <property type="entry name" value="Pkinase"/>
    <property type="match status" value="1"/>
</dbReference>
<dbReference type="PROSITE" id="PS00108">
    <property type="entry name" value="PROTEIN_KINASE_ST"/>
    <property type="match status" value="1"/>
</dbReference>
<comment type="caution">
    <text evidence="9">The sequence shown here is derived from an EMBL/GenBank/DDBJ whole genome shotgun (WGS) entry which is preliminary data.</text>
</comment>
<dbReference type="GO" id="GO:0005524">
    <property type="term" value="F:ATP binding"/>
    <property type="evidence" value="ECO:0007669"/>
    <property type="project" value="UniProtKB-KW"/>
</dbReference>
<dbReference type="Gene3D" id="3.30.200.20">
    <property type="entry name" value="Phosphorylase Kinase, domain 1"/>
    <property type="match status" value="1"/>
</dbReference>
<dbReference type="PANTHER" id="PTHR24349">
    <property type="entry name" value="SERINE/THREONINE-PROTEIN KINASE"/>
    <property type="match status" value="1"/>
</dbReference>
<feature type="domain" description="Protein kinase" evidence="8">
    <location>
        <begin position="15"/>
        <end position="263"/>
    </location>
</feature>
<evidence type="ECO:0000256" key="2">
    <source>
        <dbReference type="ARBA" id="ARBA00022527"/>
    </source>
</evidence>
<evidence type="ECO:0000256" key="1">
    <source>
        <dbReference type="ARBA" id="ARBA00006234"/>
    </source>
</evidence>
<dbReference type="Proteomes" id="UP000631114">
    <property type="component" value="Unassembled WGS sequence"/>
</dbReference>
<accession>A0A835IKP6</accession>
<dbReference type="Gene3D" id="1.10.510.10">
    <property type="entry name" value="Transferase(Phosphotransferase) domain 1"/>
    <property type="match status" value="1"/>
</dbReference>
<evidence type="ECO:0000256" key="7">
    <source>
        <dbReference type="ARBA" id="ARBA00058225"/>
    </source>
</evidence>
<dbReference type="FunFam" id="1.10.510.10:FF:000571">
    <property type="entry name" value="Maternal embryonic leucine zipper kinase"/>
    <property type="match status" value="1"/>
</dbReference>
<dbReference type="SMART" id="SM00220">
    <property type="entry name" value="S_TKc"/>
    <property type="match status" value="1"/>
</dbReference>
<evidence type="ECO:0000313" key="10">
    <source>
        <dbReference type="Proteomes" id="UP000631114"/>
    </source>
</evidence>
<keyword evidence="4" id="KW-0547">Nucleotide-binding</keyword>
<dbReference type="GO" id="GO:0004674">
    <property type="term" value="F:protein serine/threonine kinase activity"/>
    <property type="evidence" value="ECO:0007669"/>
    <property type="project" value="UniProtKB-KW"/>
</dbReference>
<dbReference type="OrthoDB" id="40902at2759"/>
<protein>
    <recommendedName>
        <fullName evidence="8">Protein kinase domain-containing protein</fullName>
    </recommendedName>
</protein>
<dbReference type="EMBL" id="JADFTS010000002">
    <property type="protein sequence ID" value="KAF9618318.1"/>
    <property type="molecule type" value="Genomic_DNA"/>
</dbReference>
<evidence type="ECO:0000256" key="6">
    <source>
        <dbReference type="ARBA" id="ARBA00022840"/>
    </source>
</evidence>
<keyword evidence="2" id="KW-0723">Serine/threonine-protein kinase</keyword>
<evidence type="ECO:0000313" key="9">
    <source>
        <dbReference type="EMBL" id="KAF9618318.1"/>
    </source>
</evidence>
<evidence type="ECO:0000259" key="8">
    <source>
        <dbReference type="PROSITE" id="PS50011"/>
    </source>
</evidence>
<keyword evidence="5" id="KW-0418">Kinase</keyword>
<dbReference type="PIRSF" id="PIRSF000654">
    <property type="entry name" value="Integrin-linked_kinase"/>
    <property type="match status" value="1"/>
</dbReference>
<dbReference type="InterPro" id="IPR050205">
    <property type="entry name" value="CDPK_Ser/Thr_kinases"/>
</dbReference>
<dbReference type="AlphaFoldDB" id="A0A835IKP6"/>
<comment type="function">
    <text evidence="7">CIPK serine-threonine protein kinases interact with CBL proteins. Binding of a CBL protein to the regulatory NAF domain of CIPK protein lead to the activation of the kinase in a calcium-dependent manner.</text>
</comment>
<keyword evidence="3" id="KW-0808">Transferase</keyword>
<dbReference type="InterPro" id="IPR011009">
    <property type="entry name" value="Kinase-like_dom_sf"/>
</dbReference>
<reference evidence="9 10" key="1">
    <citation type="submission" date="2020-10" db="EMBL/GenBank/DDBJ databases">
        <title>The Coptis chinensis genome and diversification of protoberbering-type alkaloids.</title>
        <authorList>
            <person name="Wang B."/>
            <person name="Shu S."/>
            <person name="Song C."/>
            <person name="Liu Y."/>
        </authorList>
    </citation>
    <scope>NUCLEOTIDE SEQUENCE [LARGE SCALE GENOMIC DNA]</scope>
    <source>
        <strain evidence="9">HL-2020</strain>
        <tissue evidence="9">Leaf</tissue>
    </source>
</reference>
<dbReference type="SUPFAM" id="SSF56112">
    <property type="entry name" value="Protein kinase-like (PK-like)"/>
    <property type="match status" value="1"/>
</dbReference>
<dbReference type="PROSITE" id="PS50011">
    <property type="entry name" value="PROTEIN_KINASE_DOM"/>
    <property type="match status" value="1"/>
</dbReference>
<dbReference type="InterPro" id="IPR008271">
    <property type="entry name" value="Ser/Thr_kinase_AS"/>
</dbReference>